<dbReference type="EMBL" id="CP000352">
    <property type="protein sequence ID" value="ABF08896.1"/>
    <property type="molecule type" value="Genomic_DNA"/>
</dbReference>
<keyword evidence="2" id="KW-1185">Reference proteome</keyword>
<dbReference type="KEGG" id="rme:Rmet_2017"/>
<accession>Q1LLT0</accession>
<gene>
    <name evidence="1" type="ordered locus">Rmet_2017</name>
</gene>
<evidence type="ECO:0000313" key="1">
    <source>
        <dbReference type="EMBL" id="ABF08896.1"/>
    </source>
</evidence>
<sequence length="315" mass="36513">MPQDMASAVWQNCSPAPSQFDMPDIEDTTPPPVLYKFMSINGERWTWFQNLIRLGQIYLSSPLDFNDPFDCLPRLDIPSNQDKRVNKRLFRAGARQGHSRKVRREQVGIVRSQSSSVWRENYQNSAHRRIREVGVYCVSANNSHPLMWSHYAEKHTGLSIGFKTGVGIFRIAHKIEYSDIRPHYNHLSTNSKEFYDVYHKKAKFWEYEDEYRILSLNTGIDPKSLMRGIEDDADLMRFIGRPAGHGPATLSPSVIASITFGCNMPPNERTRIVDFVRAQGLNVDFFEAVLDEHKFALSIRPFHIEQGRVRNRRRQ</sequence>
<name>Q1LLT0_CUPMC</name>
<reference evidence="2" key="1">
    <citation type="journal article" date="2010" name="PLoS ONE">
        <title>The complete genome sequence of Cupriavidus metallidurans strain CH34, a master survivalist in harsh and anthropogenic environments.</title>
        <authorList>
            <person name="Janssen P.J."/>
            <person name="Van Houdt R."/>
            <person name="Moors H."/>
            <person name="Monsieurs P."/>
            <person name="Morin N."/>
            <person name="Michaux A."/>
            <person name="Benotmane M.A."/>
            <person name="Leys N."/>
            <person name="Vallaeys T."/>
            <person name="Lapidus A."/>
            <person name="Monchy S."/>
            <person name="Medigue C."/>
            <person name="Taghavi S."/>
            <person name="McCorkle S."/>
            <person name="Dunn J."/>
            <person name="van der Lelie D."/>
            <person name="Mergeay M."/>
        </authorList>
    </citation>
    <scope>NUCLEOTIDE SEQUENCE [LARGE SCALE GENOMIC DNA]</scope>
    <source>
        <strain evidence="2">ATCC 43123 / DSM 2839 / NBRC 102507 / CH34</strain>
    </source>
</reference>
<dbReference type="eggNOG" id="COG0457">
    <property type="taxonomic scope" value="Bacteria"/>
</dbReference>
<evidence type="ECO:0008006" key="3">
    <source>
        <dbReference type="Google" id="ProtNLM"/>
    </source>
</evidence>
<proteinExistence type="predicted"/>
<dbReference type="STRING" id="266264.Rmet_2017"/>
<evidence type="ECO:0000313" key="2">
    <source>
        <dbReference type="Proteomes" id="UP000002429"/>
    </source>
</evidence>
<dbReference type="HOGENOM" id="CLU_050666_1_0_4"/>
<protein>
    <recommendedName>
        <fullName evidence="3">DUF2971 domain-containing protein</fullName>
    </recommendedName>
</protein>
<dbReference type="Proteomes" id="UP000002429">
    <property type="component" value="Chromosome"/>
</dbReference>
<dbReference type="AlphaFoldDB" id="Q1LLT0"/>
<organism evidence="1 2">
    <name type="scientific">Cupriavidus metallidurans (strain ATCC 43123 / DSM 2839 / NBRC 102507 / CH34)</name>
    <name type="common">Ralstonia metallidurans</name>
    <dbReference type="NCBI Taxonomy" id="266264"/>
    <lineage>
        <taxon>Bacteria</taxon>
        <taxon>Pseudomonadati</taxon>
        <taxon>Pseudomonadota</taxon>
        <taxon>Betaproteobacteria</taxon>
        <taxon>Burkholderiales</taxon>
        <taxon>Burkholderiaceae</taxon>
        <taxon>Cupriavidus</taxon>
    </lineage>
</organism>